<dbReference type="InterPro" id="IPR012263">
    <property type="entry name" value="M_m6A_EcoRV"/>
</dbReference>
<dbReference type="SUPFAM" id="SSF53335">
    <property type="entry name" value="S-adenosyl-L-methionine-dependent methyltransferases"/>
    <property type="match status" value="1"/>
</dbReference>
<protein>
    <recommendedName>
        <fullName evidence="2 8">Site-specific DNA-methyltransferase (adenine-specific)</fullName>
        <ecNumber evidence="2 8">2.1.1.72</ecNumber>
    </recommendedName>
</protein>
<evidence type="ECO:0000256" key="7">
    <source>
        <dbReference type="PIRSR" id="PIRSR000398-1"/>
    </source>
</evidence>
<dbReference type="GO" id="GO:0009307">
    <property type="term" value="P:DNA restriction-modification system"/>
    <property type="evidence" value="ECO:0007669"/>
    <property type="project" value="InterPro"/>
</dbReference>
<name>A0A1M6MNT7_9FIRM</name>
<evidence type="ECO:0000313" key="10">
    <source>
        <dbReference type="Proteomes" id="UP000183975"/>
    </source>
</evidence>
<dbReference type="RefSeq" id="WP_072849081.1">
    <property type="nucleotide sequence ID" value="NZ_FRAH01000007.1"/>
</dbReference>
<evidence type="ECO:0000313" key="9">
    <source>
        <dbReference type="EMBL" id="SHJ85175.1"/>
    </source>
</evidence>
<evidence type="ECO:0000256" key="6">
    <source>
        <dbReference type="ARBA" id="ARBA00047942"/>
    </source>
</evidence>
<sequence length="280" mass="31944">MAKNKLVAPVVKWVGGKRQLLDEITPLLPKRITSYCEPFLGGGAVLFSIQPTRAIVNDLNQDLITVYEVIRDDVESLLESLKKHENTAEYFYAIRDMDRDKEVYQAMSKVERASRLIYLNKTCFNGLFRVNSSGEFNSPFGHYKNPNIVNEPILRAVSKYFSASNITFYSEDFAETLKRVRKGGFVYLDPPYDPVSDTASFTGYNKGGFDRNEQIRLKQCCDELTRRGVKFMLSNSATEFIKELYGEYEITIVKAKRAINSDASKRGAIEEVLIRNYGTE</sequence>
<dbReference type="Gene3D" id="3.40.50.150">
    <property type="entry name" value="Vaccinia Virus protein VP39"/>
    <property type="match status" value="1"/>
</dbReference>
<evidence type="ECO:0000256" key="2">
    <source>
        <dbReference type="ARBA" id="ARBA00011900"/>
    </source>
</evidence>
<dbReference type="AlphaFoldDB" id="A0A1M6MNT7"/>
<keyword evidence="4 8" id="KW-0808">Transferase</keyword>
<dbReference type="InterPro" id="IPR023095">
    <property type="entry name" value="Ade_MeTrfase_dom_2"/>
</dbReference>
<dbReference type="Gene3D" id="1.10.1020.10">
    <property type="entry name" value="Adenine-specific Methyltransferase, Domain 2"/>
    <property type="match status" value="1"/>
</dbReference>
<dbReference type="PANTHER" id="PTHR30481">
    <property type="entry name" value="DNA ADENINE METHYLASE"/>
    <property type="match status" value="1"/>
</dbReference>
<evidence type="ECO:0000256" key="5">
    <source>
        <dbReference type="ARBA" id="ARBA00022691"/>
    </source>
</evidence>
<dbReference type="OrthoDB" id="9805629at2"/>
<evidence type="ECO:0000256" key="1">
    <source>
        <dbReference type="ARBA" id="ARBA00006594"/>
    </source>
</evidence>
<dbReference type="PIRSF" id="PIRSF000398">
    <property type="entry name" value="M_m6A_EcoRV"/>
    <property type="match status" value="1"/>
</dbReference>
<dbReference type="Pfam" id="PF02086">
    <property type="entry name" value="MethyltransfD12"/>
    <property type="match status" value="1"/>
</dbReference>
<dbReference type="PROSITE" id="PS00092">
    <property type="entry name" value="N6_MTASE"/>
    <property type="match status" value="1"/>
</dbReference>
<dbReference type="EC" id="2.1.1.72" evidence="2 8"/>
<dbReference type="InterPro" id="IPR002052">
    <property type="entry name" value="DNA_methylase_N6_adenine_CS"/>
</dbReference>
<dbReference type="GO" id="GO:1904047">
    <property type="term" value="F:S-adenosyl-L-methionine binding"/>
    <property type="evidence" value="ECO:0007669"/>
    <property type="project" value="TreeGrafter"/>
</dbReference>
<evidence type="ECO:0000256" key="3">
    <source>
        <dbReference type="ARBA" id="ARBA00022603"/>
    </source>
</evidence>
<dbReference type="NCBIfam" id="TIGR00571">
    <property type="entry name" value="dam"/>
    <property type="match status" value="1"/>
</dbReference>
<feature type="binding site" evidence="7">
    <location>
        <position position="58"/>
    </location>
    <ligand>
        <name>S-adenosyl-L-methionine</name>
        <dbReference type="ChEBI" id="CHEBI:59789"/>
    </ligand>
</feature>
<dbReference type="InterPro" id="IPR012327">
    <property type="entry name" value="MeTrfase_D12"/>
</dbReference>
<keyword evidence="5 8" id="KW-0949">S-adenosyl-L-methionine</keyword>
<comment type="similarity">
    <text evidence="1 8">Belongs to the N(4)/N(6)-methyltransferase family.</text>
</comment>
<dbReference type="EMBL" id="FRAH01000007">
    <property type="protein sequence ID" value="SHJ85175.1"/>
    <property type="molecule type" value="Genomic_DNA"/>
</dbReference>
<keyword evidence="10" id="KW-1185">Reference proteome</keyword>
<dbReference type="GO" id="GO:0006298">
    <property type="term" value="P:mismatch repair"/>
    <property type="evidence" value="ECO:0007669"/>
    <property type="project" value="TreeGrafter"/>
</dbReference>
<dbReference type="GO" id="GO:0043565">
    <property type="term" value="F:sequence-specific DNA binding"/>
    <property type="evidence" value="ECO:0007669"/>
    <property type="project" value="TreeGrafter"/>
</dbReference>
<gene>
    <name evidence="9" type="ORF">SAMN02745138_00647</name>
</gene>
<dbReference type="PANTHER" id="PTHR30481:SF3">
    <property type="entry name" value="DNA ADENINE METHYLASE"/>
    <property type="match status" value="1"/>
</dbReference>
<dbReference type="GO" id="GO:0032259">
    <property type="term" value="P:methylation"/>
    <property type="evidence" value="ECO:0007669"/>
    <property type="project" value="UniProtKB-KW"/>
</dbReference>
<comment type="catalytic activity">
    <reaction evidence="6 8">
        <text>a 2'-deoxyadenosine in DNA + S-adenosyl-L-methionine = an N(6)-methyl-2'-deoxyadenosine in DNA + S-adenosyl-L-homocysteine + H(+)</text>
        <dbReference type="Rhea" id="RHEA:15197"/>
        <dbReference type="Rhea" id="RHEA-COMP:12418"/>
        <dbReference type="Rhea" id="RHEA-COMP:12419"/>
        <dbReference type="ChEBI" id="CHEBI:15378"/>
        <dbReference type="ChEBI" id="CHEBI:57856"/>
        <dbReference type="ChEBI" id="CHEBI:59789"/>
        <dbReference type="ChEBI" id="CHEBI:90615"/>
        <dbReference type="ChEBI" id="CHEBI:90616"/>
        <dbReference type="EC" id="2.1.1.72"/>
    </reaction>
</comment>
<dbReference type="PRINTS" id="PR00505">
    <property type="entry name" value="D12N6MTFRASE"/>
</dbReference>
<dbReference type="GO" id="GO:0009007">
    <property type="term" value="F:site-specific DNA-methyltransferase (adenine-specific) activity"/>
    <property type="evidence" value="ECO:0007669"/>
    <property type="project" value="UniProtKB-UniRule"/>
</dbReference>
<feature type="binding site" evidence="7">
    <location>
        <position position="17"/>
    </location>
    <ligand>
        <name>S-adenosyl-L-methionine</name>
        <dbReference type="ChEBI" id="CHEBI:59789"/>
    </ligand>
</feature>
<accession>A0A1M6MNT7</accession>
<feature type="binding site" evidence="7">
    <location>
        <position position="189"/>
    </location>
    <ligand>
        <name>S-adenosyl-L-methionine</name>
        <dbReference type="ChEBI" id="CHEBI:59789"/>
    </ligand>
</feature>
<keyword evidence="3 8" id="KW-0489">Methyltransferase</keyword>
<organism evidence="9 10">
    <name type="scientific">Anaerotignum lactatifermentans DSM 14214</name>
    <dbReference type="NCBI Taxonomy" id="1121323"/>
    <lineage>
        <taxon>Bacteria</taxon>
        <taxon>Bacillati</taxon>
        <taxon>Bacillota</taxon>
        <taxon>Clostridia</taxon>
        <taxon>Lachnospirales</taxon>
        <taxon>Anaerotignaceae</taxon>
        <taxon>Anaerotignum</taxon>
    </lineage>
</organism>
<dbReference type="InterPro" id="IPR029063">
    <property type="entry name" value="SAM-dependent_MTases_sf"/>
</dbReference>
<evidence type="ECO:0000256" key="8">
    <source>
        <dbReference type="RuleBase" id="RU361257"/>
    </source>
</evidence>
<evidence type="ECO:0000256" key="4">
    <source>
        <dbReference type="ARBA" id="ARBA00022679"/>
    </source>
</evidence>
<proteinExistence type="inferred from homology"/>
<feature type="binding site" evidence="7">
    <location>
        <position position="13"/>
    </location>
    <ligand>
        <name>S-adenosyl-L-methionine</name>
        <dbReference type="ChEBI" id="CHEBI:59789"/>
    </ligand>
</feature>
<dbReference type="Proteomes" id="UP000183975">
    <property type="component" value="Unassembled WGS sequence"/>
</dbReference>
<reference evidence="9 10" key="1">
    <citation type="submission" date="2016-11" db="EMBL/GenBank/DDBJ databases">
        <authorList>
            <person name="Jaros S."/>
            <person name="Januszkiewicz K."/>
            <person name="Wedrychowicz H."/>
        </authorList>
    </citation>
    <scope>NUCLEOTIDE SEQUENCE [LARGE SCALE GENOMIC DNA]</scope>
    <source>
        <strain evidence="9 10">DSM 14214</strain>
    </source>
</reference>